<proteinExistence type="predicted"/>
<gene>
    <name evidence="1" type="ORF">SDC9_91653</name>
</gene>
<organism evidence="1">
    <name type="scientific">bioreactor metagenome</name>
    <dbReference type="NCBI Taxonomy" id="1076179"/>
    <lineage>
        <taxon>unclassified sequences</taxon>
        <taxon>metagenomes</taxon>
        <taxon>ecological metagenomes</taxon>
    </lineage>
</organism>
<dbReference type="AlphaFoldDB" id="A0A644ZX25"/>
<protein>
    <submittedName>
        <fullName evidence="1">Uncharacterized protein</fullName>
    </submittedName>
</protein>
<sequence>MGEGGGLGPLQVGVAGHHGVHVRPRLFNQHPFQVQYHPRDYGDLFLHVQPEVHRHLVVAAAAGMQPLPGVPDAPGEKRLHIHVDVLVFQRELNFAGLDVGKNGFQALDDLLSLARLDDPLFAQHGSVGNGTGDVLFVKAGVKGDGGVKVVHQCVGFLLKTSCPEFHGLHLISKVPVP</sequence>
<reference evidence="1" key="1">
    <citation type="submission" date="2019-08" db="EMBL/GenBank/DDBJ databases">
        <authorList>
            <person name="Kucharzyk K."/>
            <person name="Murdoch R.W."/>
            <person name="Higgins S."/>
            <person name="Loffler F."/>
        </authorList>
    </citation>
    <scope>NUCLEOTIDE SEQUENCE</scope>
</reference>
<dbReference type="EMBL" id="VSSQ01010689">
    <property type="protein sequence ID" value="MPM44968.1"/>
    <property type="molecule type" value="Genomic_DNA"/>
</dbReference>
<name>A0A644ZX25_9ZZZZ</name>
<accession>A0A644ZX25</accession>
<comment type="caution">
    <text evidence="1">The sequence shown here is derived from an EMBL/GenBank/DDBJ whole genome shotgun (WGS) entry which is preliminary data.</text>
</comment>
<evidence type="ECO:0000313" key="1">
    <source>
        <dbReference type="EMBL" id="MPM44968.1"/>
    </source>
</evidence>